<feature type="domain" description="Carboxylesterase type B" evidence="4">
    <location>
        <begin position="41"/>
        <end position="510"/>
    </location>
</feature>
<dbReference type="PANTHER" id="PTHR43918:SF4">
    <property type="entry name" value="CARBOXYLIC ESTER HYDROLASE"/>
    <property type="match status" value="1"/>
</dbReference>
<dbReference type="EMBL" id="FXAH01000008">
    <property type="protein sequence ID" value="SMF48762.1"/>
    <property type="molecule type" value="Genomic_DNA"/>
</dbReference>
<dbReference type="InterPro" id="IPR019826">
    <property type="entry name" value="Carboxylesterase_B_AS"/>
</dbReference>
<evidence type="ECO:0000256" key="3">
    <source>
        <dbReference type="RuleBase" id="RU361235"/>
    </source>
</evidence>
<dbReference type="PROSITE" id="PS00941">
    <property type="entry name" value="CARBOXYLESTERASE_B_2"/>
    <property type="match status" value="1"/>
</dbReference>
<accession>A0A1X7F9Q4</accession>
<dbReference type="SUPFAM" id="SSF53474">
    <property type="entry name" value="alpha/beta-Hydrolases"/>
    <property type="match status" value="1"/>
</dbReference>
<dbReference type="Pfam" id="PF00135">
    <property type="entry name" value="COesterase"/>
    <property type="match status" value="1"/>
</dbReference>
<comment type="similarity">
    <text evidence="1 3">Belongs to the type-B carboxylesterase/lipase family.</text>
</comment>
<dbReference type="InterPro" id="IPR029058">
    <property type="entry name" value="AB_hydrolase_fold"/>
</dbReference>
<dbReference type="InterPro" id="IPR002018">
    <property type="entry name" value="CarbesteraseB"/>
</dbReference>
<evidence type="ECO:0000256" key="1">
    <source>
        <dbReference type="ARBA" id="ARBA00005964"/>
    </source>
</evidence>
<dbReference type="OrthoDB" id="9775851at2"/>
<gene>
    <name evidence="5" type="ORF">SAMN06295900_10890</name>
</gene>
<keyword evidence="2 3" id="KW-0378">Hydrolase</keyword>
<evidence type="ECO:0000313" key="6">
    <source>
        <dbReference type="Proteomes" id="UP000192911"/>
    </source>
</evidence>
<evidence type="ECO:0000313" key="5">
    <source>
        <dbReference type="EMBL" id="SMF48762.1"/>
    </source>
</evidence>
<dbReference type="STRING" id="28094.SAMN06295900_10890"/>
<dbReference type="InterPro" id="IPR050654">
    <property type="entry name" value="AChE-related_enzymes"/>
</dbReference>
<organism evidence="5 6">
    <name type="scientific">Trinickia caryophylli</name>
    <name type="common">Paraburkholderia caryophylli</name>
    <dbReference type="NCBI Taxonomy" id="28094"/>
    <lineage>
        <taxon>Bacteria</taxon>
        <taxon>Pseudomonadati</taxon>
        <taxon>Pseudomonadota</taxon>
        <taxon>Betaproteobacteria</taxon>
        <taxon>Burkholderiales</taxon>
        <taxon>Burkholderiaceae</taxon>
        <taxon>Trinickia</taxon>
    </lineage>
</organism>
<reference evidence="6" key="1">
    <citation type="submission" date="2017-04" db="EMBL/GenBank/DDBJ databases">
        <authorList>
            <person name="Varghese N."/>
            <person name="Submissions S."/>
        </authorList>
    </citation>
    <scope>NUCLEOTIDE SEQUENCE [LARGE SCALE GENOMIC DNA]</scope>
    <source>
        <strain evidence="6">Ballard 720</strain>
    </source>
</reference>
<keyword evidence="3" id="KW-0732">Signal</keyword>
<dbReference type="AlphaFoldDB" id="A0A1X7F9Q4"/>
<dbReference type="Proteomes" id="UP000192911">
    <property type="component" value="Unassembled WGS sequence"/>
</dbReference>
<dbReference type="InterPro" id="IPR019819">
    <property type="entry name" value="Carboxylesterase_B_CS"/>
</dbReference>
<dbReference type="EC" id="3.1.1.-" evidence="3"/>
<dbReference type="PROSITE" id="PS00122">
    <property type="entry name" value="CARBOXYLESTERASE_B_1"/>
    <property type="match status" value="1"/>
</dbReference>
<dbReference type="RefSeq" id="WP_085228435.1">
    <property type="nucleotide sequence ID" value="NZ_BSQD01000010.1"/>
</dbReference>
<feature type="signal peptide" evidence="3">
    <location>
        <begin position="1"/>
        <end position="40"/>
    </location>
</feature>
<protein>
    <recommendedName>
        <fullName evidence="3">Carboxylic ester hydrolase</fullName>
        <ecNumber evidence="3">3.1.1.-</ecNumber>
    </recommendedName>
</protein>
<dbReference type="GeneID" id="95550254"/>
<feature type="chain" id="PRO_5011809112" description="Carboxylic ester hydrolase" evidence="3">
    <location>
        <begin position="41"/>
        <end position="573"/>
    </location>
</feature>
<dbReference type="Gene3D" id="3.40.50.1820">
    <property type="entry name" value="alpha/beta hydrolase"/>
    <property type="match status" value="1"/>
</dbReference>
<keyword evidence="6" id="KW-1185">Reference proteome</keyword>
<evidence type="ECO:0000256" key="2">
    <source>
        <dbReference type="ARBA" id="ARBA00022801"/>
    </source>
</evidence>
<proteinExistence type="inferred from homology"/>
<evidence type="ECO:0000259" key="4">
    <source>
        <dbReference type="Pfam" id="PF00135"/>
    </source>
</evidence>
<dbReference type="PANTHER" id="PTHR43918">
    <property type="entry name" value="ACETYLCHOLINESTERASE"/>
    <property type="match status" value="1"/>
</dbReference>
<name>A0A1X7F9Q4_TRICW</name>
<sequence>MTRRPAAKAITRRALRTWFAATFTASFVALLAPPVESATASPQVTLTTGTISGMQERAGVAEIDVYRGIPYAAPPTGELRWVEPRPVARWAGVREAKTFGPRCMQAEDRPASRAERMSEDCLYLNVWAPAGASGKRLPVLVYFHGGGFVSGDSSEGRYDGANLAARGLVVVTVNYRLGVFGFFVQPEAAGGAPKGAAGNYGLFDQLAALRWVRDNIAQFGGDREQVTIAGNSAGAISVNAHMASPLSRGLFARAIGFGGAAFPPAGLWTRAQAERAARRFMSLAGAGSTDELRAMSADALIRTVSSASRFGTSLFWPHVDGHFLPERPETVFANGGQAAVPLLLGANAEEAGAGTVLGGAEPTPDNWAHALRLMFQSEADNALALYPGGTRDQVMQSGAALASDLFISHAVWRWMDAHRSRNGTAVYYYLYTHARPPEVASLRASAEKRPSGQGGAVHSAEVEYALDTLDKQPRYRWTARDHEVAKTFSTYVERFAKTGDPNGGRSNDTKTAQANVEHLTLPHWGAAAEDIGGGITRQAIGGTTQGFADRSAPRHAFLQRYFTGSRPAPAGEP</sequence>
<dbReference type="GO" id="GO:0052689">
    <property type="term" value="F:carboxylic ester hydrolase activity"/>
    <property type="evidence" value="ECO:0007669"/>
    <property type="project" value="TreeGrafter"/>
</dbReference>